<dbReference type="InterPro" id="IPR011009">
    <property type="entry name" value="Kinase-like_dom_sf"/>
</dbReference>
<protein>
    <submittedName>
        <fullName evidence="1">5252_t:CDS:1</fullName>
    </submittedName>
</protein>
<gene>
    <name evidence="1" type="ORF">DEBURN_LOCUS3858</name>
</gene>
<reference evidence="1" key="1">
    <citation type="submission" date="2021-06" db="EMBL/GenBank/DDBJ databases">
        <authorList>
            <person name="Kallberg Y."/>
            <person name="Tangrot J."/>
            <person name="Rosling A."/>
        </authorList>
    </citation>
    <scope>NUCLEOTIDE SEQUENCE</scope>
    <source>
        <strain evidence="1">AZ414A</strain>
    </source>
</reference>
<comment type="caution">
    <text evidence="1">The sequence shown here is derived from an EMBL/GenBank/DDBJ whole genome shotgun (WGS) entry which is preliminary data.</text>
</comment>
<accession>A0A9N8WC69</accession>
<keyword evidence="2" id="KW-1185">Reference proteome</keyword>
<dbReference type="SUPFAM" id="SSF56112">
    <property type="entry name" value="Protein kinase-like (PK-like)"/>
    <property type="match status" value="1"/>
</dbReference>
<name>A0A9N8WC69_9GLOM</name>
<dbReference type="AlphaFoldDB" id="A0A9N8WC69"/>
<dbReference type="Gene3D" id="1.10.510.10">
    <property type="entry name" value="Transferase(Phosphotransferase) domain 1"/>
    <property type="match status" value="1"/>
</dbReference>
<dbReference type="EMBL" id="CAJVPK010000259">
    <property type="protein sequence ID" value="CAG8484836.1"/>
    <property type="molecule type" value="Genomic_DNA"/>
</dbReference>
<evidence type="ECO:0000313" key="1">
    <source>
        <dbReference type="EMBL" id="CAG8484836.1"/>
    </source>
</evidence>
<sequence length="237" mass="28121">MGCKYPFLHWRRLCYNDAWCKCDARRLTKGWTSGHLGLDKFIKETQRSTREWMDPYLVWIPYEQLSNIKEIGEGGFSITYSAEWCDMAKRFSWAATDKPRPVALRLIKNSKDMSTSFLDELRVYHQCISNPPMFDGEVKYDHGFLRFFGFTQHPETEDYLMVTELAPCPRDLLYMFNHWWDITQDPEILDDIFSNADKFIPALDNNFTKHPEAIYTSRLINFKRLLNKGKEDNNKEN</sequence>
<dbReference type="OrthoDB" id="10252171at2759"/>
<organism evidence="1 2">
    <name type="scientific">Diversispora eburnea</name>
    <dbReference type="NCBI Taxonomy" id="1213867"/>
    <lineage>
        <taxon>Eukaryota</taxon>
        <taxon>Fungi</taxon>
        <taxon>Fungi incertae sedis</taxon>
        <taxon>Mucoromycota</taxon>
        <taxon>Glomeromycotina</taxon>
        <taxon>Glomeromycetes</taxon>
        <taxon>Diversisporales</taxon>
        <taxon>Diversisporaceae</taxon>
        <taxon>Diversispora</taxon>
    </lineage>
</organism>
<evidence type="ECO:0000313" key="2">
    <source>
        <dbReference type="Proteomes" id="UP000789706"/>
    </source>
</evidence>
<proteinExistence type="predicted"/>
<dbReference type="Proteomes" id="UP000789706">
    <property type="component" value="Unassembled WGS sequence"/>
</dbReference>